<organism evidence="2 3">
    <name type="scientific">Mucuna pruriens</name>
    <name type="common">Velvet bean</name>
    <name type="synonym">Dolichos pruriens</name>
    <dbReference type="NCBI Taxonomy" id="157652"/>
    <lineage>
        <taxon>Eukaryota</taxon>
        <taxon>Viridiplantae</taxon>
        <taxon>Streptophyta</taxon>
        <taxon>Embryophyta</taxon>
        <taxon>Tracheophyta</taxon>
        <taxon>Spermatophyta</taxon>
        <taxon>Magnoliopsida</taxon>
        <taxon>eudicotyledons</taxon>
        <taxon>Gunneridae</taxon>
        <taxon>Pentapetalae</taxon>
        <taxon>rosids</taxon>
        <taxon>fabids</taxon>
        <taxon>Fabales</taxon>
        <taxon>Fabaceae</taxon>
        <taxon>Papilionoideae</taxon>
        <taxon>50 kb inversion clade</taxon>
        <taxon>NPAAA clade</taxon>
        <taxon>indigoferoid/millettioid clade</taxon>
        <taxon>Phaseoleae</taxon>
        <taxon>Mucuna</taxon>
    </lineage>
</organism>
<accession>A0A371G5Z9</accession>
<sequence length="102" mass="10798">MLDKKSSNTRSAMVIGKGSTKGSTSEGKPSTKSSCCGEYYNKKEMDCLRALLDSTSKPLGSCALTMKVSKKQVIIVANGDHVSIFGSGNDLTMGRMIEVAKA</sequence>
<reference evidence="2" key="1">
    <citation type="submission" date="2018-05" db="EMBL/GenBank/DDBJ databases">
        <title>Draft genome of Mucuna pruriens seed.</title>
        <authorList>
            <person name="Nnadi N.E."/>
            <person name="Vos R."/>
            <person name="Hasami M.H."/>
            <person name="Devisetty U.K."/>
            <person name="Aguiy J.C."/>
        </authorList>
    </citation>
    <scope>NUCLEOTIDE SEQUENCE [LARGE SCALE GENOMIC DNA]</scope>
    <source>
        <strain evidence="2">JCA_2017</strain>
    </source>
</reference>
<protein>
    <submittedName>
        <fullName evidence="2">Uncharacterized protein</fullName>
    </submittedName>
</protein>
<feature type="compositionally biased region" description="Low complexity" evidence="1">
    <location>
        <begin position="16"/>
        <end position="33"/>
    </location>
</feature>
<feature type="non-terminal residue" evidence="2">
    <location>
        <position position="1"/>
    </location>
</feature>
<proteinExistence type="predicted"/>
<dbReference type="AlphaFoldDB" id="A0A371G5Z9"/>
<keyword evidence="3" id="KW-1185">Reference proteome</keyword>
<evidence type="ECO:0000256" key="1">
    <source>
        <dbReference type="SAM" id="MobiDB-lite"/>
    </source>
</evidence>
<evidence type="ECO:0000313" key="2">
    <source>
        <dbReference type="EMBL" id="RDX85964.1"/>
    </source>
</evidence>
<gene>
    <name evidence="2" type="ORF">CR513_32735</name>
</gene>
<name>A0A371G5Z9_MUCPR</name>
<feature type="region of interest" description="Disordered" evidence="1">
    <location>
        <begin position="1"/>
        <end position="33"/>
    </location>
</feature>
<dbReference type="Proteomes" id="UP000257109">
    <property type="component" value="Unassembled WGS sequence"/>
</dbReference>
<evidence type="ECO:0000313" key="3">
    <source>
        <dbReference type="Proteomes" id="UP000257109"/>
    </source>
</evidence>
<comment type="caution">
    <text evidence="2">The sequence shown here is derived from an EMBL/GenBank/DDBJ whole genome shotgun (WGS) entry which is preliminary data.</text>
</comment>
<dbReference type="EMBL" id="QJKJ01006649">
    <property type="protein sequence ID" value="RDX85964.1"/>
    <property type="molecule type" value="Genomic_DNA"/>
</dbReference>